<sequence length="146" mass="16971">MSFDDILFIEEDLIKQGFESGISVGEEFGKKEGFECGVENGYSFGMEIGYYKGFINIYKNYFLEKEENSKIKEQKLKLVNDINDLITSFITYPDKAILRKIRSKFKMLISNLSERQSILKQTQALEYNNKPKEEKPLCFNGADIDF</sequence>
<evidence type="ECO:0000313" key="2">
    <source>
        <dbReference type="Proteomes" id="UP000193944"/>
    </source>
</evidence>
<proteinExistence type="predicted"/>
<accession>A0A1Y1W0E3</accession>
<protein>
    <submittedName>
        <fullName evidence="1">Uncharacterized protein</fullName>
    </submittedName>
</protein>
<gene>
    <name evidence="1" type="ORF">BCR32DRAFT_330265</name>
</gene>
<dbReference type="Proteomes" id="UP000193944">
    <property type="component" value="Unassembled WGS sequence"/>
</dbReference>
<dbReference type="OrthoDB" id="48036at2759"/>
<comment type="caution">
    <text evidence="1">The sequence shown here is derived from an EMBL/GenBank/DDBJ whole genome shotgun (WGS) entry which is preliminary data.</text>
</comment>
<dbReference type="AlphaFoldDB" id="A0A1Y1W0E3"/>
<dbReference type="PANTHER" id="PTHR28532:SF1">
    <property type="entry name" value="ORAL CANCER OVEREXPRESSED 1"/>
    <property type="match status" value="1"/>
</dbReference>
<organism evidence="1 2">
    <name type="scientific">Anaeromyces robustus</name>
    <dbReference type="NCBI Taxonomy" id="1754192"/>
    <lineage>
        <taxon>Eukaryota</taxon>
        <taxon>Fungi</taxon>
        <taxon>Fungi incertae sedis</taxon>
        <taxon>Chytridiomycota</taxon>
        <taxon>Chytridiomycota incertae sedis</taxon>
        <taxon>Neocallimastigomycetes</taxon>
        <taxon>Neocallimastigales</taxon>
        <taxon>Neocallimastigaceae</taxon>
        <taxon>Anaeromyces</taxon>
    </lineage>
</organism>
<evidence type="ECO:0000313" key="1">
    <source>
        <dbReference type="EMBL" id="ORX66981.1"/>
    </source>
</evidence>
<dbReference type="EMBL" id="MCFG01000440">
    <property type="protein sequence ID" value="ORX66981.1"/>
    <property type="molecule type" value="Genomic_DNA"/>
</dbReference>
<reference evidence="1 2" key="2">
    <citation type="submission" date="2016-08" db="EMBL/GenBank/DDBJ databases">
        <title>Pervasive Adenine N6-methylation of Active Genes in Fungi.</title>
        <authorList>
            <consortium name="DOE Joint Genome Institute"/>
            <person name="Mondo S.J."/>
            <person name="Dannebaum R.O."/>
            <person name="Kuo R.C."/>
            <person name="Labutti K."/>
            <person name="Haridas S."/>
            <person name="Kuo A."/>
            <person name="Salamov A."/>
            <person name="Ahrendt S.R."/>
            <person name="Lipzen A."/>
            <person name="Sullivan W."/>
            <person name="Andreopoulos W.B."/>
            <person name="Clum A."/>
            <person name="Lindquist E."/>
            <person name="Daum C."/>
            <person name="Ramamoorthy G.K."/>
            <person name="Gryganskyi A."/>
            <person name="Culley D."/>
            <person name="Magnuson J.K."/>
            <person name="James T.Y."/>
            <person name="O'Malley M.A."/>
            <person name="Stajich J.E."/>
            <person name="Spatafora J.W."/>
            <person name="Visel A."/>
            <person name="Grigoriev I.V."/>
        </authorList>
    </citation>
    <scope>NUCLEOTIDE SEQUENCE [LARGE SCALE GENOMIC DNA]</scope>
    <source>
        <strain evidence="1 2">S4</strain>
    </source>
</reference>
<reference evidence="1 2" key="1">
    <citation type="submission" date="2016-08" db="EMBL/GenBank/DDBJ databases">
        <title>A Parts List for Fungal Cellulosomes Revealed by Comparative Genomics.</title>
        <authorList>
            <consortium name="DOE Joint Genome Institute"/>
            <person name="Haitjema C.H."/>
            <person name="Gilmore S.P."/>
            <person name="Henske J.K."/>
            <person name="Solomon K.V."/>
            <person name="De Groot R."/>
            <person name="Kuo A."/>
            <person name="Mondo S.J."/>
            <person name="Salamov A.A."/>
            <person name="Labutti K."/>
            <person name="Zhao Z."/>
            <person name="Chiniquy J."/>
            <person name="Barry K."/>
            <person name="Brewer H.M."/>
            <person name="Purvine S.O."/>
            <person name="Wright A.T."/>
            <person name="Boxma B."/>
            <person name="Van Alen T."/>
            <person name="Hackstein J.H."/>
            <person name="Baker S.E."/>
            <person name="Grigoriev I.V."/>
            <person name="O'Malley M.A."/>
        </authorList>
    </citation>
    <scope>NUCLEOTIDE SEQUENCE [LARGE SCALE GENOMIC DNA]</scope>
    <source>
        <strain evidence="1 2">S4</strain>
    </source>
</reference>
<dbReference type="InterPro" id="IPR052436">
    <property type="entry name" value="LTO1_adapter"/>
</dbReference>
<dbReference type="PANTHER" id="PTHR28532">
    <property type="entry name" value="GEO13458P1"/>
    <property type="match status" value="1"/>
</dbReference>
<dbReference type="STRING" id="1754192.A0A1Y1W0E3"/>
<name>A0A1Y1W0E3_9FUNG</name>
<keyword evidence="2" id="KW-1185">Reference proteome</keyword>